<reference evidence="1 2" key="1">
    <citation type="submission" date="2019-05" db="EMBL/GenBank/DDBJ databases">
        <title>Another draft genome of Portunus trituberculatus and its Hox gene families provides insights of decapod evolution.</title>
        <authorList>
            <person name="Jeong J.-H."/>
            <person name="Song I."/>
            <person name="Kim S."/>
            <person name="Choi T."/>
            <person name="Kim D."/>
            <person name="Ryu S."/>
            <person name="Kim W."/>
        </authorList>
    </citation>
    <scope>NUCLEOTIDE SEQUENCE [LARGE SCALE GENOMIC DNA]</scope>
    <source>
        <tissue evidence="1">Muscle</tissue>
    </source>
</reference>
<dbReference type="Proteomes" id="UP000324222">
    <property type="component" value="Unassembled WGS sequence"/>
</dbReference>
<accession>A0A5B7CVA1</accession>
<evidence type="ECO:0000313" key="2">
    <source>
        <dbReference type="Proteomes" id="UP000324222"/>
    </source>
</evidence>
<organism evidence="1 2">
    <name type="scientific">Portunus trituberculatus</name>
    <name type="common">Swimming crab</name>
    <name type="synonym">Neptunus trituberculatus</name>
    <dbReference type="NCBI Taxonomy" id="210409"/>
    <lineage>
        <taxon>Eukaryota</taxon>
        <taxon>Metazoa</taxon>
        <taxon>Ecdysozoa</taxon>
        <taxon>Arthropoda</taxon>
        <taxon>Crustacea</taxon>
        <taxon>Multicrustacea</taxon>
        <taxon>Malacostraca</taxon>
        <taxon>Eumalacostraca</taxon>
        <taxon>Eucarida</taxon>
        <taxon>Decapoda</taxon>
        <taxon>Pleocyemata</taxon>
        <taxon>Brachyura</taxon>
        <taxon>Eubrachyura</taxon>
        <taxon>Portunoidea</taxon>
        <taxon>Portunidae</taxon>
        <taxon>Portuninae</taxon>
        <taxon>Portunus</taxon>
    </lineage>
</organism>
<keyword evidence="2" id="KW-1185">Reference proteome</keyword>
<sequence length="84" mass="9980">MLEHKVKKDAFITAKEMKEAHPSCRYKGLTQKKFCVTCTIKIKIKIRHGISFENVVYGVEMLELVREKEHIWDPRNELYSKIDK</sequence>
<name>A0A5B7CVA1_PORTR</name>
<dbReference type="EMBL" id="VSRR010000257">
    <property type="protein sequence ID" value="MPC13098.1"/>
    <property type="molecule type" value="Genomic_DNA"/>
</dbReference>
<protein>
    <submittedName>
        <fullName evidence="1">Uncharacterized protein</fullName>
    </submittedName>
</protein>
<gene>
    <name evidence="1" type="ORF">E2C01_005818</name>
</gene>
<dbReference type="AlphaFoldDB" id="A0A5B7CVA1"/>
<proteinExistence type="predicted"/>
<comment type="caution">
    <text evidence="1">The sequence shown here is derived from an EMBL/GenBank/DDBJ whole genome shotgun (WGS) entry which is preliminary data.</text>
</comment>
<evidence type="ECO:0000313" key="1">
    <source>
        <dbReference type="EMBL" id="MPC13098.1"/>
    </source>
</evidence>